<protein>
    <recommendedName>
        <fullName evidence="4">Secreted protein</fullName>
    </recommendedName>
</protein>
<feature type="chain" id="PRO_5045767256" description="Secreted protein" evidence="1">
    <location>
        <begin position="20"/>
        <end position="101"/>
    </location>
</feature>
<sequence length="101" mass="10873">MLQNLKLIFISLVLPPLEATTALNAFVITGNESFTSLWRNVVSFVVAKMLWFSQICYDSGPSAFSALTHAISSSASPVCCCAAAQSPSCHTPVELQLYTTI</sequence>
<evidence type="ECO:0000256" key="1">
    <source>
        <dbReference type="SAM" id="SignalP"/>
    </source>
</evidence>
<comment type="caution">
    <text evidence="2">The sequence shown here is derived from an EMBL/GenBank/DDBJ whole genome shotgun (WGS) entry which is preliminary data.</text>
</comment>
<evidence type="ECO:0000313" key="3">
    <source>
        <dbReference type="Proteomes" id="UP001482620"/>
    </source>
</evidence>
<keyword evidence="3" id="KW-1185">Reference proteome</keyword>
<feature type="signal peptide" evidence="1">
    <location>
        <begin position="1"/>
        <end position="19"/>
    </location>
</feature>
<evidence type="ECO:0008006" key="4">
    <source>
        <dbReference type="Google" id="ProtNLM"/>
    </source>
</evidence>
<dbReference type="EMBL" id="JAHRIQ010012650">
    <property type="protein sequence ID" value="MEQ2225014.1"/>
    <property type="molecule type" value="Genomic_DNA"/>
</dbReference>
<keyword evidence="1" id="KW-0732">Signal</keyword>
<evidence type="ECO:0000313" key="2">
    <source>
        <dbReference type="EMBL" id="MEQ2225014.1"/>
    </source>
</evidence>
<accession>A0ABV0SXM0</accession>
<dbReference type="Proteomes" id="UP001482620">
    <property type="component" value="Unassembled WGS sequence"/>
</dbReference>
<organism evidence="2 3">
    <name type="scientific">Ilyodon furcidens</name>
    <name type="common">goldbreast splitfin</name>
    <dbReference type="NCBI Taxonomy" id="33524"/>
    <lineage>
        <taxon>Eukaryota</taxon>
        <taxon>Metazoa</taxon>
        <taxon>Chordata</taxon>
        <taxon>Craniata</taxon>
        <taxon>Vertebrata</taxon>
        <taxon>Euteleostomi</taxon>
        <taxon>Actinopterygii</taxon>
        <taxon>Neopterygii</taxon>
        <taxon>Teleostei</taxon>
        <taxon>Neoteleostei</taxon>
        <taxon>Acanthomorphata</taxon>
        <taxon>Ovalentaria</taxon>
        <taxon>Atherinomorphae</taxon>
        <taxon>Cyprinodontiformes</taxon>
        <taxon>Goodeidae</taxon>
        <taxon>Ilyodon</taxon>
    </lineage>
</organism>
<name>A0ABV0SXM0_9TELE</name>
<reference evidence="2 3" key="1">
    <citation type="submission" date="2021-06" db="EMBL/GenBank/DDBJ databases">
        <authorList>
            <person name="Palmer J.M."/>
        </authorList>
    </citation>
    <scope>NUCLEOTIDE SEQUENCE [LARGE SCALE GENOMIC DNA]</scope>
    <source>
        <strain evidence="3">if_2019</strain>
        <tissue evidence="2">Muscle</tissue>
    </source>
</reference>
<gene>
    <name evidence="2" type="ORF">ILYODFUR_013224</name>
</gene>
<proteinExistence type="predicted"/>